<dbReference type="PANTHER" id="PTHR16171">
    <property type="entry name" value="DNA REPAIR PROTEIN COMPLEMENTING XP-G CELLS-RELATED"/>
    <property type="match status" value="1"/>
</dbReference>
<dbReference type="OrthoDB" id="31113at2759"/>
<dbReference type="PRINTS" id="PR00853">
    <property type="entry name" value="XPGRADSUPER"/>
</dbReference>
<dbReference type="InterPro" id="IPR006086">
    <property type="entry name" value="XPG-I_dom"/>
</dbReference>
<keyword evidence="3" id="KW-0175">Coiled coil</keyword>
<dbReference type="Gene3D" id="1.10.150.20">
    <property type="entry name" value="5' to 3' exonuclease, C-terminal subdomain"/>
    <property type="match status" value="1"/>
</dbReference>
<dbReference type="SUPFAM" id="SSF47807">
    <property type="entry name" value="5' to 3' exonuclease, C-terminal subdomain"/>
    <property type="match status" value="1"/>
</dbReference>
<evidence type="ECO:0000256" key="2">
    <source>
        <dbReference type="ARBA" id="ARBA00023242"/>
    </source>
</evidence>
<dbReference type="SMART" id="SM00279">
    <property type="entry name" value="HhH2"/>
    <property type="match status" value="1"/>
</dbReference>
<dbReference type="AlphaFoldDB" id="A0A1Y2CR34"/>
<evidence type="ECO:0000256" key="3">
    <source>
        <dbReference type="SAM" id="Coils"/>
    </source>
</evidence>
<dbReference type="InterPro" id="IPR019974">
    <property type="entry name" value="XPG_CS"/>
</dbReference>
<dbReference type="Pfam" id="PF00867">
    <property type="entry name" value="XPG_I"/>
    <property type="match status" value="1"/>
</dbReference>
<dbReference type="GO" id="GO:0003697">
    <property type="term" value="F:single-stranded DNA binding"/>
    <property type="evidence" value="ECO:0007669"/>
    <property type="project" value="TreeGrafter"/>
</dbReference>
<protein>
    <recommendedName>
        <fullName evidence="5">XPG-I domain-containing protein</fullName>
    </recommendedName>
</protein>
<dbReference type="InterPro" id="IPR036279">
    <property type="entry name" value="5-3_exonuclease_C_sf"/>
</dbReference>
<dbReference type="STRING" id="329046.A0A1Y2CR34"/>
<gene>
    <name evidence="6" type="ORF">BCR33DRAFT_582352</name>
</gene>
<feature type="coiled-coil region" evidence="3">
    <location>
        <begin position="1"/>
        <end position="32"/>
    </location>
</feature>
<proteinExistence type="predicted"/>
<dbReference type="InterPro" id="IPR008918">
    <property type="entry name" value="HhH2"/>
</dbReference>
<accession>A0A1Y2CR34</accession>
<evidence type="ECO:0000259" key="5">
    <source>
        <dbReference type="SMART" id="SM00484"/>
    </source>
</evidence>
<dbReference type="InterPro" id="IPR029060">
    <property type="entry name" value="PIN-like_dom_sf"/>
</dbReference>
<name>A0A1Y2CR34_9FUNG</name>
<evidence type="ECO:0000256" key="4">
    <source>
        <dbReference type="SAM" id="MobiDB-lite"/>
    </source>
</evidence>
<organism evidence="6 7">
    <name type="scientific">Rhizoclosmatium globosum</name>
    <dbReference type="NCBI Taxonomy" id="329046"/>
    <lineage>
        <taxon>Eukaryota</taxon>
        <taxon>Fungi</taxon>
        <taxon>Fungi incertae sedis</taxon>
        <taxon>Chytridiomycota</taxon>
        <taxon>Chytridiomycota incertae sedis</taxon>
        <taxon>Chytridiomycetes</taxon>
        <taxon>Chytridiales</taxon>
        <taxon>Chytriomycetaceae</taxon>
        <taxon>Rhizoclosmatium</taxon>
    </lineage>
</organism>
<feature type="domain" description="XPG-I" evidence="5">
    <location>
        <begin position="157"/>
        <end position="226"/>
    </location>
</feature>
<evidence type="ECO:0000313" key="7">
    <source>
        <dbReference type="Proteomes" id="UP000193642"/>
    </source>
</evidence>
<dbReference type="GO" id="GO:0004520">
    <property type="term" value="F:DNA endonuclease activity"/>
    <property type="evidence" value="ECO:0007669"/>
    <property type="project" value="TreeGrafter"/>
</dbReference>
<dbReference type="Gene3D" id="3.40.50.1010">
    <property type="entry name" value="5'-nuclease"/>
    <property type="match status" value="1"/>
</dbReference>
<keyword evidence="7" id="KW-1185">Reference proteome</keyword>
<evidence type="ECO:0000256" key="1">
    <source>
        <dbReference type="ARBA" id="ARBA00004123"/>
    </source>
</evidence>
<dbReference type="PROSITE" id="PS00842">
    <property type="entry name" value="XPG_2"/>
    <property type="match status" value="1"/>
</dbReference>
<dbReference type="EMBL" id="MCGO01000009">
    <property type="protein sequence ID" value="ORY49417.1"/>
    <property type="molecule type" value="Genomic_DNA"/>
</dbReference>
<evidence type="ECO:0000313" key="6">
    <source>
        <dbReference type="EMBL" id="ORY49417.1"/>
    </source>
</evidence>
<comment type="caution">
    <text evidence="6">The sequence shown here is derived from an EMBL/GenBank/DDBJ whole genome shotgun (WGS) entry which is preliminary data.</text>
</comment>
<dbReference type="GO" id="GO:0005634">
    <property type="term" value="C:nucleus"/>
    <property type="evidence" value="ECO:0007669"/>
    <property type="project" value="UniProtKB-SubCell"/>
</dbReference>
<keyword evidence="2" id="KW-0539">Nucleus</keyword>
<feature type="region of interest" description="Disordered" evidence="4">
    <location>
        <begin position="39"/>
        <end position="61"/>
    </location>
</feature>
<comment type="subcellular location">
    <subcellularLocation>
        <location evidence="1">Nucleus</location>
    </subcellularLocation>
</comment>
<dbReference type="SUPFAM" id="SSF88723">
    <property type="entry name" value="PIN domain-like"/>
    <property type="match status" value="1"/>
</dbReference>
<dbReference type="InterPro" id="IPR006084">
    <property type="entry name" value="XPG/Rad2"/>
</dbReference>
<dbReference type="Proteomes" id="UP000193642">
    <property type="component" value="Unassembled WGS sequence"/>
</dbReference>
<dbReference type="PANTHER" id="PTHR16171:SF7">
    <property type="entry name" value="DNA REPAIR PROTEIN RAD2"/>
    <property type="match status" value="1"/>
</dbReference>
<dbReference type="GO" id="GO:0016788">
    <property type="term" value="F:hydrolase activity, acting on ester bonds"/>
    <property type="evidence" value="ECO:0007669"/>
    <property type="project" value="InterPro"/>
</dbReference>
<sequence>MRESMALAEALQREAEEEAEVVENIANNYEVTQVEEAEKVVRIRSPSPTPSDAGSDHSAHSLQERIRKMENGDVEEPEDENLVYEDAEDLTDIPQASEHEDREFLEFLAKSREMDRSGMQNDVQANIDKLMSQNRKEKRDSATISSDMIRECQDLLRLFGIPYIIAPMEAESQCAFLATSGLVDGIITDDSDVFLFGGSNVYKNMFNSNKFVECYTQDRIHANLGAERKHLILLAYLLGSDYTEGIDGIGVVSGMEIMNEFCIGKDAGGDGSVEAYLDGLKEFREWVISVQRGLEKEKEVSSIRRKLVSYKVLRF</sequence>
<dbReference type="CDD" id="cd09868">
    <property type="entry name" value="PIN_XPG_RAD2"/>
    <property type="match status" value="1"/>
</dbReference>
<dbReference type="GO" id="GO:0006281">
    <property type="term" value="P:DNA repair"/>
    <property type="evidence" value="ECO:0007669"/>
    <property type="project" value="UniProtKB-ARBA"/>
</dbReference>
<reference evidence="6 7" key="1">
    <citation type="submission" date="2016-07" db="EMBL/GenBank/DDBJ databases">
        <title>Pervasive Adenine N6-methylation of Active Genes in Fungi.</title>
        <authorList>
            <consortium name="DOE Joint Genome Institute"/>
            <person name="Mondo S.J."/>
            <person name="Dannebaum R.O."/>
            <person name="Kuo R.C."/>
            <person name="Labutti K."/>
            <person name="Haridas S."/>
            <person name="Kuo A."/>
            <person name="Salamov A."/>
            <person name="Ahrendt S.R."/>
            <person name="Lipzen A."/>
            <person name="Sullivan W."/>
            <person name="Andreopoulos W.B."/>
            <person name="Clum A."/>
            <person name="Lindquist E."/>
            <person name="Daum C."/>
            <person name="Ramamoorthy G.K."/>
            <person name="Gryganskyi A."/>
            <person name="Culley D."/>
            <person name="Magnuson J.K."/>
            <person name="James T.Y."/>
            <person name="O'Malley M.A."/>
            <person name="Stajich J.E."/>
            <person name="Spatafora J.W."/>
            <person name="Visel A."/>
            <person name="Grigoriev I.V."/>
        </authorList>
    </citation>
    <scope>NUCLEOTIDE SEQUENCE [LARGE SCALE GENOMIC DNA]</scope>
    <source>
        <strain evidence="6 7">JEL800</strain>
    </source>
</reference>
<dbReference type="SMART" id="SM00484">
    <property type="entry name" value="XPGI"/>
    <property type="match status" value="1"/>
</dbReference>